<dbReference type="EMBL" id="APAT01000005">
    <property type="protein sequence ID" value="EMP57401.1"/>
    <property type="molecule type" value="Genomic_DNA"/>
</dbReference>
<protein>
    <submittedName>
        <fullName evidence="2">Uncharacterized protein</fullName>
    </submittedName>
</protein>
<feature type="compositionally biased region" description="Basic and acidic residues" evidence="1">
    <location>
        <begin position="40"/>
        <end position="52"/>
    </location>
</feature>
<dbReference type="STRING" id="1288826.MSNKSG1_02233"/>
<dbReference type="AlphaFoldDB" id="M7CV10"/>
<dbReference type="Proteomes" id="UP000011960">
    <property type="component" value="Unassembled WGS sequence"/>
</dbReference>
<proteinExistence type="predicted"/>
<feature type="region of interest" description="Disordered" evidence="1">
    <location>
        <begin position="38"/>
        <end position="60"/>
    </location>
</feature>
<organism evidence="2 3">
    <name type="scientific">Marinobacter santoriniensis NKSG1</name>
    <dbReference type="NCBI Taxonomy" id="1288826"/>
    <lineage>
        <taxon>Bacteria</taxon>
        <taxon>Pseudomonadati</taxon>
        <taxon>Pseudomonadota</taxon>
        <taxon>Gammaproteobacteria</taxon>
        <taxon>Pseudomonadales</taxon>
        <taxon>Marinobacteraceae</taxon>
        <taxon>Marinobacter</taxon>
    </lineage>
</organism>
<gene>
    <name evidence="2" type="ORF">MSNKSG1_02233</name>
</gene>
<evidence type="ECO:0000313" key="2">
    <source>
        <dbReference type="EMBL" id="EMP57401.1"/>
    </source>
</evidence>
<accession>M7CV10</accession>
<keyword evidence="3" id="KW-1185">Reference proteome</keyword>
<comment type="caution">
    <text evidence="2">The sequence shown here is derived from an EMBL/GenBank/DDBJ whole genome shotgun (WGS) entry which is preliminary data.</text>
</comment>
<reference evidence="2 3" key="1">
    <citation type="journal article" date="2013" name="Genome Announc.">
        <title>Genome Sequence of Hydrothermal Arsenic-Respiring Bacterium Marinobacter santoriniensis NKSG1T.</title>
        <authorList>
            <person name="Handley K.M."/>
            <person name="Upton M."/>
            <person name="Beatson S.A."/>
            <person name="Hery M."/>
            <person name="Lloyd J.R."/>
        </authorList>
    </citation>
    <scope>NUCLEOTIDE SEQUENCE [LARGE SCALE GENOMIC DNA]</scope>
    <source>
        <strain evidence="2 3">NKSG1</strain>
    </source>
</reference>
<evidence type="ECO:0000256" key="1">
    <source>
        <dbReference type="SAM" id="MobiDB-lite"/>
    </source>
</evidence>
<name>M7CV10_9GAMM</name>
<dbReference type="PATRIC" id="fig|1288826.3.peg.432"/>
<evidence type="ECO:0000313" key="3">
    <source>
        <dbReference type="Proteomes" id="UP000011960"/>
    </source>
</evidence>
<sequence>MPYCPVPVIIWQLYLRNDQILFLAYLNLFCRSGGGGTFSGKEKMPERSEFFSRRKGTPTP</sequence>